<proteinExistence type="predicted"/>
<sequence length="156" mass="15859">MSSTFSFVAMSVIVALSSAQCGTSNHPSCAAWSTNAQFCTSSSFSLATRQFYCPTYCSNLGCTITTTAAPGTGTDGNSNCANWAANSTAPFCLNTITAAQKTMYCAKTCAFEISPNADCAVYTVTGSAFVRGTPSNRTVTPGTPVASGGVAGTTTV</sequence>
<feature type="chain" id="PRO_5043686172" description="ShKT domain-containing protein" evidence="2">
    <location>
        <begin position="20"/>
        <end position="156"/>
    </location>
</feature>
<dbReference type="EMBL" id="BTSX01000004">
    <property type="protein sequence ID" value="GMS93405.1"/>
    <property type="molecule type" value="Genomic_DNA"/>
</dbReference>
<feature type="region of interest" description="Disordered" evidence="1">
    <location>
        <begin position="135"/>
        <end position="156"/>
    </location>
</feature>
<gene>
    <name evidence="4" type="ORF">PENTCL1PPCAC_15580</name>
</gene>
<reference evidence="4" key="1">
    <citation type="submission" date="2023-10" db="EMBL/GenBank/DDBJ databases">
        <title>Genome assembly of Pristionchus species.</title>
        <authorList>
            <person name="Yoshida K."/>
            <person name="Sommer R.J."/>
        </authorList>
    </citation>
    <scope>NUCLEOTIDE SEQUENCE</scope>
    <source>
        <strain evidence="4">RS0144</strain>
    </source>
</reference>
<evidence type="ECO:0000256" key="1">
    <source>
        <dbReference type="SAM" id="MobiDB-lite"/>
    </source>
</evidence>
<evidence type="ECO:0000259" key="3">
    <source>
        <dbReference type="Pfam" id="PF01549"/>
    </source>
</evidence>
<feature type="non-terminal residue" evidence="4">
    <location>
        <position position="156"/>
    </location>
</feature>
<dbReference type="PANTHER" id="PTHR46707">
    <property type="entry name" value="PROTEIN CBG07468"/>
    <property type="match status" value="1"/>
</dbReference>
<evidence type="ECO:0000313" key="4">
    <source>
        <dbReference type="EMBL" id="GMS93405.1"/>
    </source>
</evidence>
<evidence type="ECO:0000256" key="2">
    <source>
        <dbReference type="SAM" id="SignalP"/>
    </source>
</evidence>
<dbReference type="Pfam" id="PF01549">
    <property type="entry name" value="ShK"/>
    <property type="match status" value="1"/>
</dbReference>
<name>A0AAV5TGS3_9BILA</name>
<feature type="signal peptide" evidence="2">
    <location>
        <begin position="1"/>
        <end position="19"/>
    </location>
</feature>
<organism evidence="4 5">
    <name type="scientific">Pristionchus entomophagus</name>
    <dbReference type="NCBI Taxonomy" id="358040"/>
    <lineage>
        <taxon>Eukaryota</taxon>
        <taxon>Metazoa</taxon>
        <taxon>Ecdysozoa</taxon>
        <taxon>Nematoda</taxon>
        <taxon>Chromadorea</taxon>
        <taxon>Rhabditida</taxon>
        <taxon>Rhabditina</taxon>
        <taxon>Diplogasteromorpha</taxon>
        <taxon>Diplogasteroidea</taxon>
        <taxon>Neodiplogasteridae</taxon>
        <taxon>Pristionchus</taxon>
    </lineage>
</organism>
<keyword evidence="2" id="KW-0732">Signal</keyword>
<dbReference type="AlphaFoldDB" id="A0AAV5TGS3"/>
<dbReference type="InterPro" id="IPR003582">
    <property type="entry name" value="ShKT_dom"/>
</dbReference>
<feature type="domain" description="ShKT" evidence="3">
    <location>
        <begin position="74"/>
        <end position="111"/>
    </location>
</feature>
<keyword evidence="5" id="KW-1185">Reference proteome</keyword>
<protein>
    <recommendedName>
        <fullName evidence="3">ShKT domain-containing protein</fullName>
    </recommendedName>
</protein>
<dbReference type="Proteomes" id="UP001432027">
    <property type="component" value="Unassembled WGS sequence"/>
</dbReference>
<dbReference type="PANTHER" id="PTHR46707:SF1">
    <property type="entry name" value="COEXPRESSED WITH POLYCYSTINS-RELATED"/>
    <property type="match status" value="1"/>
</dbReference>
<evidence type="ECO:0000313" key="5">
    <source>
        <dbReference type="Proteomes" id="UP001432027"/>
    </source>
</evidence>
<comment type="caution">
    <text evidence="4">The sequence shown here is derived from an EMBL/GenBank/DDBJ whole genome shotgun (WGS) entry which is preliminary data.</text>
</comment>
<accession>A0AAV5TGS3</accession>